<accession>A0A2R6WA09</accession>
<dbReference type="Proteomes" id="UP000244005">
    <property type="component" value="Unassembled WGS sequence"/>
</dbReference>
<protein>
    <submittedName>
        <fullName evidence="2">Uncharacterized protein</fullName>
    </submittedName>
</protein>
<sequence length="150" mass="17291">MRPDIPRGRCLGPAPPDPGHPVSQVDRAWEIRGRSDCDIRWCYDGGKAEAGCEALETDSRRNDRGGDSVERRGLGRGGGWGRGRRRRRGRNRRGREREREREREEERERLKTGWRSRRTYASFKCEDSRPLAALPARPVELEGGGRIRNR</sequence>
<feature type="region of interest" description="Disordered" evidence="1">
    <location>
        <begin position="1"/>
        <end position="26"/>
    </location>
</feature>
<gene>
    <name evidence="2" type="ORF">MARPO_0121s0033</name>
</gene>
<organism evidence="2 3">
    <name type="scientific">Marchantia polymorpha</name>
    <name type="common">Common liverwort</name>
    <name type="synonym">Marchantia aquatica</name>
    <dbReference type="NCBI Taxonomy" id="3197"/>
    <lineage>
        <taxon>Eukaryota</taxon>
        <taxon>Viridiplantae</taxon>
        <taxon>Streptophyta</taxon>
        <taxon>Embryophyta</taxon>
        <taxon>Marchantiophyta</taxon>
        <taxon>Marchantiopsida</taxon>
        <taxon>Marchantiidae</taxon>
        <taxon>Marchantiales</taxon>
        <taxon>Marchantiaceae</taxon>
        <taxon>Marchantia</taxon>
    </lineage>
</organism>
<name>A0A2R6WA09_MARPO</name>
<feature type="region of interest" description="Disordered" evidence="1">
    <location>
        <begin position="57"/>
        <end position="111"/>
    </location>
</feature>
<evidence type="ECO:0000313" key="3">
    <source>
        <dbReference type="Proteomes" id="UP000244005"/>
    </source>
</evidence>
<feature type="compositionally biased region" description="Basic and acidic residues" evidence="1">
    <location>
        <begin position="139"/>
        <end position="150"/>
    </location>
</feature>
<feature type="compositionally biased region" description="Basic and acidic residues" evidence="1">
    <location>
        <begin position="57"/>
        <end position="73"/>
    </location>
</feature>
<dbReference type="EMBL" id="KZ772793">
    <property type="protein sequence ID" value="PTQ30685.1"/>
    <property type="molecule type" value="Genomic_DNA"/>
</dbReference>
<dbReference type="AlphaFoldDB" id="A0A2R6WA09"/>
<feature type="compositionally biased region" description="Basic residues" evidence="1">
    <location>
        <begin position="82"/>
        <end position="94"/>
    </location>
</feature>
<evidence type="ECO:0000313" key="2">
    <source>
        <dbReference type="EMBL" id="PTQ30685.1"/>
    </source>
</evidence>
<evidence type="ECO:0000256" key="1">
    <source>
        <dbReference type="SAM" id="MobiDB-lite"/>
    </source>
</evidence>
<feature type="compositionally biased region" description="Basic and acidic residues" evidence="1">
    <location>
        <begin position="95"/>
        <end position="111"/>
    </location>
</feature>
<reference evidence="3" key="1">
    <citation type="journal article" date="2017" name="Cell">
        <title>Insights into land plant evolution garnered from the Marchantia polymorpha genome.</title>
        <authorList>
            <person name="Bowman J.L."/>
            <person name="Kohchi T."/>
            <person name="Yamato K.T."/>
            <person name="Jenkins J."/>
            <person name="Shu S."/>
            <person name="Ishizaki K."/>
            <person name="Yamaoka S."/>
            <person name="Nishihama R."/>
            <person name="Nakamura Y."/>
            <person name="Berger F."/>
            <person name="Adam C."/>
            <person name="Aki S.S."/>
            <person name="Althoff F."/>
            <person name="Araki T."/>
            <person name="Arteaga-Vazquez M.A."/>
            <person name="Balasubrmanian S."/>
            <person name="Barry K."/>
            <person name="Bauer D."/>
            <person name="Boehm C.R."/>
            <person name="Briginshaw L."/>
            <person name="Caballero-Perez J."/>
            <person name="Catarino B."/>
            <person name="Chen F."/>
            <person name="Chiyoda S."/>
            <person name="Chovatia M."/>
            <person name="Davies K.M."/>
            <person name="Delmans M."/>
            <person name="Demura T."/>
            <person name="Dierschke T."/>
            <person name="Dolan L."/>
            <person name="Dorantes-Acosta A.E."/>
            <person name="Eklund D.M."/>
            <person name="Florent S.N."/>
            <person name="Flores-Sandoval E."/>
            <person name="Fujiyama A."/>
            <person name="Fukuzawa H."/>
            <person name="Galik B."/>
            <person name="Grimanelli D."/>
            <person name="Grimwood J."/>
            <person name="Grossniklaus U."/>
            <person name="Hamada T."/>
            <person name="Haseloff J."/>
            <person name="Hetherington A.J."/>
            <person name="Higo A."/>
            <person name="Hirakawa Y."/>
            <person name="Hundley H.N."/>
            <person name="Ikeda Y."/>
            <person name="Inoue K."/>
            <person name="Inoue S.I."/>
            <person name="Ishida S."/>
            <person name="Jia Q."/>
            <person name="Kakita M."/>
            <person name="Kanazawa T."/>
            <person name="Kawai Y."/>
            <person name="Kawashima T."/>
            <person name="Kennedy M."/>
            <person name="Kinose K."/>
            <person name="Kinoshita T."/>
            <person name="Kohara Y."/>
            <person name="Koide E."/>
            <person name="Komatsu K."/>
            <person name="Kopischke S."/>
            <person name="Kubo M."/>
            <person name="Kyozuka J."/>
            <person name="Lagercrantz U."/>
            <person name="Lin S.S."/>
            <person name="Lindquist E."/>
            <person name="Lipzen A.M."/>
            <person name="Lu C.W."/>
            <person name="De Luna E."/>
            <person name="Martienssen R.A."/>
            <person name="Minamino N."/>
            <person name="Mizutani M."/>
            <person name="Mizutani M."/>
            <person name="Mochizuki N."/>
            <person name="Monte I."/>
            <person name="Mosher R."/>
            <person name="Nagasaki H."/>
            <person name="Nakagami H."/>
            <person name="Naramoto S."/>
            <person name="Nishitani K."/>
            <person name="Ohtani M."/>
            <person name="Okamoto T."/>
            <person name="Okumura M."/>
            <person name="Phillips J."/>
            <person name="Pollak B."/>
            <person name="Reinders A."/>
            <person name="Rovekamp M."/>
            <person name="Sano R."/>
            <person name="Sawa S."/>
            <person name="Schmid M.W."/>
            <person name="Shirakawa M."/>
            <person name="Solano R."/>
            <person name="Spunde A."/>
            <person name="Suetsugu N."/>
            <person name="Sugano S."/>
            <person name="Sugiyama A."/>
            <person name="Sun R."/>
            <person name="Suzuki Y."/>
            <person name="Takenaka M."/>
            <person name="Takezawa D."/>
            <person name="Tomogane H."/>
            <person name="Tsuzuki M."/>
            <person name="Ueda T."/>
            <person name="Umeda M."/>
            <person name="Ward J.M."/>
            <person name="Watanabe Y."/>
            <person name="Yazaki K."/>
            <person name="Yokoyama R."/>
            <person name="Yoshitake Y."/>
            <person name="Yotsui I."/>
            <person name="Zachgo S."/>
            <person name="Schmutz J."/>
        </authorList>
    </citation>
    <scope>NUCLEOTIDE SEQUENCE [LARGE SCALE GENOMIC DNA]</scope>
    <source>
        <strain evidence="3">Tak-1</strain>
    </source>
</reference>
<keyword evidence="3" id="KW-1185">Reference proteome</keyword>
<feature type="region of interest" description="Disordered" evidence="1">
    <location>
        <begin position="125"/>
        <end position="150"/>
    </location>
</feature>
<proteinExistence type="predicted"/>